<comment type="caution">
    <text evidence="1">The sequence shown here is derived from an EMBL/GenBank/DDBJ whole genome shotgun (WGS) entry which is preliminary data.</text>
</comment>
<dbReference type="AlphaFoldDB" id="A0A841PLP0"/>
<protein>
    <submittedName>
        <fullName evidence="1">Uncharacterized protein</fullName>
    </submittedName>
</protein>
<evidence type="ECO:0000313" key="1">
    <source>
        <dbReference type="EMBL" id="MBB6449680.1"/>
    </source>
</evidence>
<dbReference type="Proteomes" id="UP000568839">
    <property type="component" value="Unassembled WGS sequence"/>
</dbReference>
<keyword evidence="2" id="KW-1185">Reference proteome</keyword>
<sequence length="41" mass="4835">MKNSLCHKNVTLYYTQYKITKSYHHINGHQTVAMGFYTLAK</sequence>
<proteinExistence type="predicted"/>
<organism evidence="1 2">
    <name type="scientific">Geomicrobium halophilum</name>
    <dbReference type="NCBI Taxonomy" id="549000"/>
    <lineage>
        <taxon>Bacteria</taxon>
        <taxon>Bacillati</taxon>
        <taxon>Bacillota</taxon>
        <taxon>Bacilli</taxon>
        <taxon>Bacillales</taxon>
        <taxon>Geomicrobium</taxon>
    </lineage>
</organism>
<accession>A0A841PLP0</accession>
<dbReference type="EMBL" id="JACHHJ010000002">
    <property type="protein sequence ID" value="MBB6449680.1"/>
    <property type="molecule type" value="Genomic_DNA"/>
</dbReference>
<evidence type="ECO:0000313" key="2">
    <source>
        <dbReference type="Proteomes" id="UP000568839"/>
    </source>
</evidence>
<name>A0A841PLP0_9BACL</name>
<reference evidence="1 2" key="1">
    <citation type="submission" date="2020-08" db="EMBL/GenBank/DDBJ databases">
        <title>Genomic Encyclopedia of Type Strains, Phase IV (KMG-IV): sequencing the most valuable type-strain genomes for metagenomic binning, comparative biology and taxonomic classification.</title>
        <authorList>
            <person name="Goeker M."/>
        </authorList>
    </citation>
    <scope>NUCLEOTIDE SEQUENCE [LARGE SCALE GENOMIC DNA]</scope>
    <source>
        <strain evidence="1 2">DSM 21769</strain>
    </source>
</reference>
<gene>
    <name evidence="1" type="ORF">HNR44_001658</name>
</gene>